<name>A0A917EYN6_9MICO</name>
<evidence type="ECO:0000313" key="2">
    <source>
        <dbReference type="Proteomes" id="UP000598775"/>
    </source>
</evidence>
<protein>
    <submittedName>
        <fullName evidence="1">Uncharacterized protein</fullName>
    </submittedName>
</protein>
<proteinExistence type="predicted"/>
<accession>A0A917EYN6</accession>
<dbReference type="AlphaFoldDB" id="A0A917EYN6"/>
<reference evidence="1 2" key="1">
    <citation type="journal article" date="2014" name="Int. J. Syst. Evol. Microbiol.">
        <title>Complete genome sequence of Corynebacterium casei LMG S-19264T (=DSM 44701T), isolated from a smear-ripened cheese.</title>
        <authorList>
            <consortium name="US DOE Joint Genome Institute (JGI-PGF)"/>
            <person name="Walter F."/>
            <person name="Albersmeier A."/>
            <person name="Kalinowski J."/>
            <person name="Ruckert C."/>
        </authorList>
    </citation>
    <scope>NUCLEOTIDE SEQUENCE [LARGE SCALE GENOMIC DNA]</scope>
    <source>
        <strain evidence="1 2">CGMCC 1.12976</strain>
    </source>
</reference>
<dbReference type="Proteomes" id="UP000598775">
    <property type="component" value="Unassembled WGS sequence"/>
</dbReference>
<evidence type="ECO:0000313" key="1">
    <source>
        <dbReference type="EMBL" id="GGF34633.1"/>
    </source>
</evidence>
<gene>
    <name evidence="1" type="ORF">GCM10011399_29700</name>
</gene>
<organism evidence="1 2">
    <name type="scientific">Subtercola lobariae</name>
    <dbReference type="NCBI Taxonomy" id="1588641"/>
    <lineage>
        <taxon>Bacteria</taxon>
        <taxon>Bacillati</taxon>
        <taxon>Actinomycetota</taxon>
        <taxon>Actinomycetes</taxon>
        <taxon>Micrococcales</taxon>
        <taxon>Microbacteriaceae</taxon>
        <taxon>Subtercola</taxon>
    </lineage>
</organism>
<dbReference type="RefSeq" id="WP_188679523.1">
    <property type="nucleotide sequence ID" value="NZ_BMGP01000005.1"/>
</dbReference>
<keyword evidence="2" id="KW-1185">Reference proteome</keyword>
<comment type="caution">
    <text evidence="1">The sequence shown here is derived from an EMBL/GenBank/DDBJ whole genome shotgun (WGS) entry which is preliminary data.</text>
</comment>
<sequence length="53" mass="6361">MQYSAESYLQLHHMSEAEFTRELEIRRVARDRIDEKRGTQHTIGGGRHFFRRG</sequence>
<dbReference type="EMBL" id="BMGP01000005">
    <property type="protein sequence ID" value="GGF34633.1"/>
    <property type="molecule type" value="Genomic_DNA"/>
</dbReference>